<dbReference type="PANTHER" id="PTHR43877">
    <property type="entry name" value="AMINOALKYLPHOSPHONATE N-ACETYLTRANSFERASE-RELATED-RELATED"/>
    <property type="match status" value="1"/>
</dbReference>
<evidence type="ECO:0000256" key="2">
    <source>
        <dbReference type="ARBA" id="ARBA00023315"/>
    </source>
</evidence>
<dbReference type="EMBL" id="JAUTAS010000001">
    <property type="protein sequence ID" value="MDQ1108858.1"/>
    <property type="molecule type" value="Genomic_DNA"/>
</dbReference>
<organism evidence="4 5">
    <name type="scientific">Stenotrophomonas rhizophila</name>
    <dbReference type="NCBI Taxonomy" id="216778"/>
    <lineage>
        <taxon>Bacteria</taxon>
        <taxon>Pseudomonadati</taxon>
        <taxon>Pseudomonadota</taxon>
        <taxon>Gammaproteobacteria</taxon>
        <taxon>Lysobacterales</taxon>
        <taxon>Lysobacteraceae</taxon>
        <taxon>Stenotrophomonas</taxon>
    </lineage>
</organism>
<dbReference type="GO" id="GO:0016747">
    <property type="term" value="F:acyltransferase activity, transferring groups other than amino-acyl groups"/>
    <property type="evidence" value="ECO:0007669"/>
    <property type="project" value="InterPro"/>
</dbReference>
<protein>
    <submittedName>
        <fullName evidence="4">GNAT superfamily N-acetyltransferase</fullName>
    </submittedName>
</protein>
<dbReference type="SUPFAM" id="SSF55729">
    <property type="entry name" value="Acyl-CoA N-acyltransferases (Nat)"/>
    <property type="match status" value="1"/>
</dbReference>
<dbReference type="Gene3D" id="3.40.630.30">
    <property type="match status" value="1"/>
</dbReference>
<dbReference type="InterPro" id="IPR000182">
    <property type="entry name" value="GNAT_dom"/>
</dbReference>
<dbReference type="InterPro" id="IPR016181">
    <property type="entry name" value="Acyl_CoA_acyltransferase"/>
</dbReference>
<dbReference type="AlphaFoldDB" id="A0AAP5EEL4"/>
<dbReference type="RefSeq" id="WP_307107085.1">
    <property type="nucleotide sequence ID" value="NZ_JAUTAS010000001.1"/>
</dbReference>
<gene>
    <name evidence="4" type="ORF">QE424_002017</name>
</gene>
<sequence length="177" mass="20359">MAGSRNAVAQYREYSMPFITLSQAPHLLPDVARWYFDTWGHRTPGATLEDEQQRLEVFLHDNELPMLLIAMQEDVPVAAAQLKFHERTERPERLHWLGGVFVHEAHRGQDLAARLIETLMARAKGYGVREVFLQTERDDGGLYTRLGWEPLERQTHRTGVPVRVMRRVLPLTGKPPA</sequence>
<proteinExistence type="predicted"/>
<dbReference type="CDD" id="cd04301">
    <property type="entry name" value="NAT_SF"/>
    <property type="match status" value="1"/>
</dbReference>
<dbReference type="InterPro" id="IPR050832">
    <property type="entry name" value="Bact_Acetyltransf"/>
</dbReference>
<evidence type="ECO:0000313" key="5">
    <source>
        <dbReference type="Proteomes" id="UP001226084"/>
    </source>
</evidence>
<comment type="caution">
    <text evidence="4">The sequence shown here is derived from an EMBL/GenBank/DDBJ whole genome shotgun (WGS) entry which is preliminary data.</text>
</comment>
<evidence type="ECO:0000259" key="3">
    <source>
        <dbReference type="PROSITE" id="PS51186"/>
    </source>
</evidence>
<evidence type="ECO:0000256" key="1">
    <source>
        <dbReference type="ARBA" id="ARBA00022679"/>
    </source>
</evidence>
<name>A0AAP5EEL4_9GAMM</name>
<feature type="domain" description="N-acetyltransferase" evidence="3">
    <location>
        <begin position="19"/>
        <end position="170"/>
    </location>
</feature>
<reference evidence="4" key="1">
    <citation type="submission" date="2023-07" db="EMBL/GenBank/DDBJ databases">
        <title>Functional and genomic diversity of the sorghum phyllosphere microbiome.</title>
        <authorList>
            <person name="Shade A."/>
        </authorList>
    </citation>
    <scope>NUCLEOTIDE SEQUENCE</scope>
    <source>
        <strain evidence="4">SORGH_AS_0457</strain>
    </source>
</reference>
<dbReference type="Pfam" id="PF00583">
    <property type="entry name" value="Acetyltransf_1"/>
    <property type="match status" value="1"/>
</dbReference>
<dbReference type="Proteomes" id="UP001226084">
    <property type="component" value="Unassembled WGS sequence"/>
</dbReference>
<keyword evidence="1" id="KW-0808">Transferase</keyword>
<keyword evidence="2" id="KW-0012">Acyltransferase</keyword>
<accession>A0AAP5EEL4</accession>
<dbReference type="PROSITE" id="PS51186">
    <property type="entry name" value="GNAT"/>
    <property type="match status" value="1"/>
</dbReference>
<evidence type="ECO:0000313" key="4">
    <source>
        <dbReference type="EMBL" id="MDQ1108858.1"/>
    </source>
</evidence>